<comment type="similarity">
    <text evidence="1">Belongs to the sigma-70 factor family. ECF subfamily.</text>
</comment>
<feature type="domain" description="RNA polymerase sigma-70 region 2" evidence="5">
    <location>
        <begin position="15"/>
        <end position="82"/>
    </location>
</feature>
<evidence type="ECO:0000313" key="7">
    <source>
        <dbReference type="EMBL" id="AGL87090.1"/>
    </source>
</evidence>
<dbReference type="eggNOG" id="COG1595">
    <property type="taxonomic scope" value="Bacteria"/>
</dbReference>
<dbReference type="NCBIfam" id="TIGR02937">
    <property type="entry name" value="sigma70-ECF"/>
    <property type="match status" value="1"/>
</dbReference>
<dbReference type="InterPro" id="IPR014284">
    <property type="entry name" value="RNA_pol_sigma-70_dom"/>
</dbReference>
<proteinExistence type="inferred from homology"/>
<dbReference type="InterPro" id="IPR013249">
    <property type="entry name" value="RNA_pol_sigma70_r4_t2"/>
</dbReference>
<dbReference type="SUPFAM" id="SSF88946">
    <property type="entry name" value="Sigma2 domain of RNA polymerase sigma factors"/>
    <property type="match status" value="1"/>
</dbReference>
<dbReference type="InterPro" id="IPR013324">
    <property type="entry name" value="RNA_pol_sigma_r3/r4-like"/>
</dbReference>
<evidence type="ECO:0000259" key="5">
    <source>
        <dbReference type="Pfam" id="PF04542"/>
    </source>
</evidence>
<dbReference type="EMBL" id="CP003190">
    <property type="protein sequence ID" value="AGL87090.1"/>
    <property type="molecule type" value="Genomic_DNA"/>
</dbReference>
<dbReference type="InterPro" id="IPR039425">
    <property type="entry name" value="RNA_pol_sigma-70-like"/>
</dbReference>
<reference evidence="8" key="1">
    <citation type="journal article" date="2014" name="Genome Announc.">
        <title>Full-genome sequence of the plant growth-promoting bacterium Pseudomonas protegens CHA0.</title>
        <authorList>
            <person name="Jousset A."/>
            <person name="Schuldes J."/>
            <person name="Keel C."/>
            <person name="Maurhofer M."/>
            <person name="Daniel R."/>
            <person name="Scheu S."/>
            <person name="Thuermer A."/>
        </authorList>
    </citation>
    <scope>NUCLEOTIDE SEQUENCE [LARGE SCALE GENOMIC DNA]</scope>
    <source>
        <strain evidence="8">DSM 19095 / LMG 27888 / CFBP 6595 / CHA0</strain>
    </source>
</reference>
<dbReference type="GO" id="GO:0016987">
    <property type="term" value="F:sigma factor activity"/>
    <property type="evidence" value="ECO:0007669"/>
    <property type="project" value="UniProtKB-KW"/>
</dbReference>
<dbReference type="KEGG" id="pprc:PFLCHA0_c53520"/>
<dbReference type="Gene3D" id="1.10.10.10">
    <property type="entry name" value="Winged helix-like DNA-binding domain superfamily/Winged helix DNA-binding domain"/>
    <property type="match status" value="1"/>
</dbReference>
<evidence type="ECO:0000256" key="3">
    <source>
        <dbReference type="ARBA" id="ARBA00023082"/>
    </source>
</evidence>
<dbReference type="InterPro" id="IPR036388">
    <property type="entry name" value="WH-like_DNA-bd_sf"/>
</dbReference>
<keyword evidence="3" id="KW-0731">Sigma factor</keyword>
<dbReference type="GO" id="GO:0003677">
    <property type="term" value="F:DNA binding"/>
    <property type="evidence" value="ECO:0007669"/>
    <property type="project" value="InterPro"/>
</dbReference>
<dbReference type="InterPro" id="IPR007627">
    <property type="entry name" value="RNA_pol_sigma70_r2"/>
</dbReference>
<dbReference type="Pfam" id="PF04542">
    <property type="entry name" value="Sigma70_r2"/>
    <property type="match status" value="1"/>
</dbReference>
<dbReference type="Pfam" id="PF08281">
    <property type="entry name" value="Sigma70_r4_2"/>
    <property type="match status" value="1"/>
</dbReference>
<organism evidence="7 8">
    <name type="scientific">Pseudomonas protegens (strain DSM 19095 / LMG 27888 / CFBP 6595 / CHA0)</name>
    <dbReference type="NCBI Taxonomy" id="1124983"/>
    <lineage>
        <taxon>Bacteria</taxon>
        <taxon>Pseudomonadati</taxon>
        <taxon>Pseudomonadota</taxon>
        <taxon>Gammaproteobacteria</taxon>
        <taxon>Pseudomonadales</taxon>
        <taxon>Pseudomonadaceae</taxon>
        <taxon>Pseudomonas</taxon>
    </lineage>
</organism>
<feature type="domain" description="RNA polymerase sigma factor 70 region 4 type 2" evidence="6">
    <location>
        <begin position="113"/>
        <end position="163"/>
    </location>
</feature>
<dbReference type="PANTHER" id="PTHR43133:SF63">
    <property type="entry name" value="RNA POLYMERASE SIGMA FACTOR FECI-RELATED"/>
    <property type="match status" value="1"/>
</dbReference>
<dbReference type="Proteomes" id="UP000013940">
    <property type="component" value="Chromosome"/>
</dbReference>
<keyword evidence="4" id="KW-0804">Transcription</keyword>
<keyword evidence="2" id="KW-0805">Transcription regulation</keyword>
<accession>A0A2C9ETU7</accession>
<evidence type="ECO:0000256" key="4">
    <source>
        <dbReference type="ARBA" id="ARBA00023163"/>
    </source>
</evidence>
<dbReference type="GO" id="GO:0006352">
    <property type="term" value="P:DNA-templated transcription initiation"/>
    <property type="evidence" value="ECO:0007669"/>
    <property type="project" value="InterPro"/>
</dbReference>
<gene>
    <name evidence="7" type="ORF">PFLCHA0_c53520</name>
</gene>
<dbReference type="InterPro" id="IPR013325">
    <property type="entry name" value="RNA_pol_sigma_r2"/>
</dbReference>
<evidence type="ECO:0000256" key="1">
    <source>
        <dbReference type="ARBA" id="ARBA00010641"/>
    </source>
</evidence>
<evidence type="ECO:0000256" key="2">
    <source>
        <dbReference type="ARBA" id="ARBA00023015"/>
    </source>
</evidence>
<dbReference type="AlphaFoldDB" id="A0A2C9ETU7"/>
<dbReference type="Gene3D" id="1.10.1740.10">
    <property type="match status" value="1"/>
</dbReference>
<sequence length="179" mass="20288">MFQGVGLSDVDLKGLFLKHAAALRGYLARKIRDPQLAADLVQESFLRLAEHTRGERIDNSQGYLYRTANNLLIDHVRQEARRKTETVPHEVLADIEDEAAGLEAQAMAQQQRKALKQAIMELPPRTQEIFRLNRIEGMTHAEVARHLNISDSSVQKHLSRALAYVMQRLQATDGRPVDE</sequence>
<dbReference type="CDD" id="cd06171">
    <property type="entry name" value="Sigma70_r4"/>
    <property type="match status" value="1"/>
</dbReference>
<dbReference type="HOGENOM" id="CLU_047691_12_5_6"/>
<protein>
    <submittedName>
        <fullName evidence="7">RNA polymerase sigma-70 factor, ECF subfamily</fullName>
    </submittedName>
</protein>
<evidence type="ECO:0000313" key="8">
    <source>
        <dbReference type="Proteomes" id="UP000013940"/>
    </source>
</evidence>
<dbReference type="PANTHER" id="PTHR43133">
    <property type="entry name" value="RNA POLYMERASE ECF-TYPE SIGMA FACTO"/>
    <property type="match status" value="1"/>
</dbReference>
<evidence type="ECO:0000259" key="6">
    <source>
        <dbReference type="Pfam" id="PF08281"/>
    </source>
</evidence>
<name>A0A2C9ETU7_PSEPH</name>
<dbReference type="SUPFAM" id="SSF88659">
    <property type="entry name" value="Sigma3 and sigma4 domains of RNA polymerase sigma factors"/>
    <property type="match status" value="1"/>
</dbReference>